<evidence type="ECO:0000256" key="1">
    <source>
        <dbReference type="SAM" id="MobiDB-lite"/>
    </source>
</evidence>
<dbReference type="InterPro" id="IPR010004">
    <property type="entry name" value="Uncharacterised_Ycf66"/>
</dbReference>
<feature type="region of interest" description="Disordered" evidence="1">
    <location>
        <begin position="108"/>
        <end position="144"/>
    </location>
</feature>
<name>K9XN12_STAC7</name>
<organism evidence="3 4">
    <name type="scientific">Stanieria cyanosphaera (strain ATCC 29371 / PCC 7437)</name>
    <dbReference type="NCBI Taxonomy" id="111780"/>
    <lineage>
        <taxon>Bacteria</taxon>
        <taxon>Bacillati</taxon>
        <taxon>Cyanobacteriota</taxon>
        <taxon>Cyanophyceae</taxon>
        <taxon>Pleurocapsales</taxon>
        <taxon>Dermocarpellaceae</taxon>
        <taxon>Stanieria</taxon>
    </lineage>
</organism>
<dbReference type="AlphaFoldDB" id="K9XN12"/>
<feature type="compositionally biased region" description="Basic and acidic residues" evidence="1">
    <location>
        <begin position="357"/>
        <end position="380"/>
    </location>
</feature>
<gene>
    <name evidence="3" type="ordered locus">Sta7437_0300</name>
</gene>
<evidence type="ECO:0000313" key="4">
    <source>
        <dbReference type="Proteomes" id="UP000010473"/>
    </source>
</evidence>
<dbReference type="PATRIC" id="fig|111780.3.peg.310"/>
<dbReference type="Pfam" id="PF07444">
    <property type="entry name" value="Ycf66_N"/>
    <property type="match status" value="1"/>
</dbReference>
<keyword evidence="4" id="KW-1185">Reference proteome</keyword>
<evidence type="ECO:0000313" key="3">
    <source>
        <dbReference type="EMBL" id="AFZ33913.1"/>
    </source>
</evidence>
<feature type="compositionally biased region" description="Polar residues" evidence="1">
    <location>
        <begin position="172"/>
        <end position="189"/>
    </location>
</feature>
<dbReference type="STRING" id="111780.Sta7437_0300"/>
<dbReference type="Proteomes" id="UP000010473">
    <property type="component" value="Chromosome"/>
</dbReference>
<feature type="compositionally biased region" description="Polar residues" evidence="1">
    <location>
        <begin position="128"/>
        <end position="141"/>
    </location>
</feature>
<evidence type="ECO:0000256" key="2">
    <source>
        <dbReference type="SAM" id="Phobius"/>
    </source>
</evidence>
<feature type="transmembrane region" description="Helical" evidence="2">
    <location>
        <begin position="56"/>
        <end position="73"/>
    </location>
</feature>
<dbReference type="RefSeq" id="WP_015191586.1">
    <property type="nucleotide sequence ID" value="NC_019748.1"/>
</dbReference>
<dbReference type="eggNOG" id="COG3238">
    <property type="taxonomic scope" value="Bacteria"/>
</dbReference>
<feature type="compositionally biased region" description="Polar residues" evidence="1">
    <location>
        <begin position="340"/>
        <end position="356"/>
    </location>
</feature>
<protein>
    <submittedName>
        <fullName evidence="3">Ycf66 family protein</fullName>
    </submittedName>
</protein>
<keyword evidence="2" id="KW-0472">Membrane</keyword>
<dbReference type="EMBL" id="CP003653">
    <property type="protein sequence ID" value="AFZ33913.1"/>
    <property type="molecule type" value="Genomic_DNA"/>
</dbReference>
<feature type="transmembrane region" description="Helical" evidence="2">
    <location>
        <begin position="6"/>
        <end position="24"/>
    </location>
</feature>
<keyword evidence="2" id="KW-1133">Transmembrane helix</keyword>
<dbReference type="OrthoDB" id="532877at2"/>
<proteinExistence type="predicted"/>
<reference evidence="4" key="1">
    <citation type="journal article" date="2013" name="Proc. Natl. Acad. Sci. U.S.A.">
        <title>Improving the coverage of the cyanobacterial phylum using diversity-driven genome sequencing.</title>
        <authorList>
            <person name="Shih P.M."/>
            <person name="Wu D."/>
            <person name="Latifi A."/>
            <person name="Axen S.D."/>
            <person name="Fewer D.P."/>
            <person name="Talla E."/>
            <person name="Calteau A."/>
            <person name="Cai F."/>
            <person name="Tandeau de Marsac N."/>
            <person name="Rippka R."/>
            <person name="Herdman M."/>
            <person name="Sivonen K."/>
            <person name="Coursin T."/>
            <person name="Laurent T."/>
            <person name="Goodwin L."/>
            <person name="Nolan M."/>
            <person name="Davenport K.W."/>
            <person name="Han C.S."/>
            <person name="Rubin E.M."/>
            <person name="Eisen J.A."/>
            <person name="Woyke T."/>
            <person name="Gugger M."/>
            <person name="Kerfeld C.A."/>
        </authorList>
    </citation>
    <scope>NUCLEOTIDE SEQUENCE [LARGE SCALE GENOMIC DNA]</scope>
    <source>
        <strain evidence="4">ATCC 29371 / PCC 7437</strain>
    </source>
</reference>
<accession>K9XN12</accession>
<keyword evidence="2" id="KW-0812">Transmembrane</keyword>
<sequence length="380" mass="41661">MLPYVLAIAVGLNSLILFLTAFLLPDLHRQDDFFWSAIGLFYALVLWFCATSMTGGLLLGQVAAVALLTSYNWQIFKLRKAIANPEQQANLDSFSVVNSVKGLFSGKRQVKPQPPIPPVTITEKEPTLPNQTSLTTPSSSAEEIEDTILEETSQSTPQDSEAILSEEPFAVETTSEANSPKLESTTPSPVATKKSGLFSNLFNFGKKQPASKRPTTKNTSSVATTKLDDLLDQEVEAETTTTEVKVTIAETTSTPESETTKIETISIKSSEEGSPTVETEEIIVETTPIDASSKSTSSTQAEIVEIIDTEIEPNNLETTNWDEEDVDSNPNDFVEPITVTEVQESPPTIDSNQTTKSLDKQKDLNIDEFLKEMEQKRENS</sequence>
<feature type="region of interest" description="Disordered" evidence="1">
    <location>
        <begin position="171"/>
        <end position="278"/>
    </location>
</feature>
<feature type="transmembrane region" description="Helical" evidence="2">
    <location>
        <begin position="33"/>
        <end position="50"/>
    </location>
</feature>
<feature type="compositionally biased region" description="Low complexity" evidence="1">
    <location>
        <begin position="238"/>
        <end position="277"/>
    </location>
</feature>
<feature type="region of interest" description="Disordered" evidence="1">
    <location>
        <begin position="311"/>
        <end position="380"/>
    </location>
</feature>
<dbReference type="KEGG" id="scs:Sta7437_0300"/>
<dbReference type="HOGENOM" id="CLU_058968_0_0_3"/>